<reference evidence="1" key="2">
    <citation type="journal article" date="2015" name="Fish Shellfish Immunol.">
        <title>Early steps in the European eel (Anguilla anguilla)-Vibrio vulnificus interaction in the gills: Role of the RtxA13 toxin.</title>
        <authorList>
            <person name="Callol A."/>
            <person name="Pajuelo D."/>
            <person name="Ebbesson L."/>
            <person name="Teles M."/>
            <person name="MacKenzie S."/>
            <person name="Amaro C."/>
        </authorList>
    </citation>
    <scope>NUCLEOTIDE SEQUENCE</scope>
</reference>
<evidence type="ECO:0000313" key="1">
    <source>
        <dbReference type="EMBL" id="JAH72284.1"/>
    </source>
</evidence>
<accession>A0A0E9V2F1</accession>
<sequence>MKRRRDFYAEHPSVDGNQLFSVEKQNGLIISVTEILKWHICKYF</sequence>
<name>A0A0E9V2F1_ANGAN</name>
<proteinExistence type="predicted"/>
<dbReference type="EMBL" id="GBXM01036293">
    <property type="protein sequence ID" value="JAH72284.1"/>
    <property type="molecule type" value="Transcribed_RNA"/>
</dbReference>
<protein>
    <submittedName>
        <fullName evidence="1">Uncharacterized protein</fullName>
    </submittedName>
</protein>
<reference evidence="1" key="1">
    <citation type="submission" date="2014-11" db="EMBL/GenBank/DDBJ databases">
        <authorList>
            <person name="Amaro Gonzalez C."/>
        </authorList>
    </citation>
    <scope>NUCLEOTIDE SEQUENCE</scope>
</reference>
<organism evidence="1">
    <name type="scientific">Anguilla anguilla</name>
    <name type="common">European freshwater eel</name>
    <name type="synonym">Muraena anguilla</name>
    <dbReference type="NCBI Taxonomy" id="7936"/>
    <lineage>
        <taxon>Eukaryota</taxon>
        <taxon>Metazoa</taxon>
        <taxon>Chordata</taxon>
        <taxon>Craniata</taxon>
        <taxon>Vertebrata</taxon>
        <taxon>Euteleostomi</taxon>
        <taxon>Actinopterygii</taxon>
        <taxon>Neopterygii</taxon>
        <taxon>Teleostei</taxon>
        <taxon>Anguilliformes</taxon>
        <taxon>Anguillidae</taxon>
        <taxon>Anguilla</taxon>
    </lineage>
</organism>
<dbReference type="AlphaFoldDB" id="A0A0E9V2F1"/>